<dbReference type="UniPathway" id="UPA00148">
    <property type="reaction ID" value="UER00238"/>
</dbReference>
<evidence type="ECO:0000313" key="20">
    <source>
        <dbReference type="EMBL" id="EAQ05919.1"/>
    </source>
</evidence>
<dbReference type="GO" id="GO:0008818">
    <property type="term" value="F:cobalamin 5'-phosphate synthase activity"/>
    <property type="evidence" value="ECO:0007669"/>
    <property type="project" value="UniProtKB-UniRule"/>
</dbReference>
<keyword evidence="11 19" id="KW-0460">Magnesium</keyword>
<keyword evidence="21" id="KW-1185">Reference proteome</keyword>
<evidence type="ECO:0000256" key="17">
    <source>
        <dbReference type="ARBA" id="ARBA00048623"/>
    </source>
</evidence>
<comment type="catalytic activity">
    <reaction evidence="18 19">
        <text>alpha-ribazole 5'-phosphate + adenosylcob(III)inamide-GDP = adenosylcob(III)alamin 5'-phosphate + GMP + H(+)</text>
        <dbReference type="Rhea" id="RHEA:23560"/>
        <dbReference type="ChEBI" id="CHEBI:15378"/>
        <dbReference type="ChEBI" id="CHEBI:57918"/>
        <dbReference type="ChEBI" id="CHEBI:58115"/>
        <dbReference type="ChEBI" id="CHEBI:60487"/>
        <dbReference type="ChEBI" id="CHEBI:60493"/>
        <dbReference type="EC" id="2.7.8.26"/>
    </reaction>
</comment>
<keyword evidence="8 19" id="KW-0169">Cobalamin biosynthesis</keyword>
<evidence type="ECO:0000256" key="16">
    <source>
        <dbReference type="ARBA" id="ARBA00032853"/>
    </source>
</evidence>
<feature type="transmembrane region" description="Helical" evidence="19">
    <location>
        <begin position="65"/>
        <end position="90"/>
    </location>
</feature>
<dbReference type="EMBL" id="AAMS01000006">
    <property type="protein sequence ID" value="EAQ05919.1"/>
    <property type="molecule type" value="Genomic_DNA"/>
</dbReference>
<evidence type="ECO:0000256" key="2">
    <source>
        <dbReference type="ARBA" id="ARBA00004651"/>
    </source>
</evidence>
<dbReference type="OrthoDB" id="9794626at2"/>
<dbReference type="AlphaFoldDB" id="A3V6Q3"/>
<dbReference type="GO" id="GO:0005886">
    <property type="term" value="C:plasma membrane"/>
    <property type="evidence" value="ECO:0007669"/>
    <property type="project" value="UniProtKB-SubCell"/>
</dbReference>
<dbReference type="PANTHER" id="PTHR34148:SF1">
    <property type="entry name" value="ADENOSYLCOBINAMIDE-GDP RIBAZOLETRANSFERASE"/>
    <property type="match status" value="1"/>
</dbReference>
<comment type="function">
    <text evidence="14 19">Joins adenosylcobinamide-GDP and alpha-ribazole to generate adenosylcobalamin (Ado-cobalamin). Also synthesizes adenosylcobalamin 5'-phosphate from adenosylcobinamide-GDP and alpha-ribazole 5'-phosphate.</text>
</comment>
<comment type="subcellular location">
    <subcellularLocation>
        <location evidence="2 19">Cell membrane</location>
        <topology evidence="2 19">Multi-pass membrane protein</topology>
    </subcellularLocation>
</comment>
<evidence type="ECO:0000256" key="8">
    <source>
        <dbReference type="ARBA" id="ARBA00022573"/>
    </source>
</evidence>
<comment type="similarity">
    <text evidence="4 19">Belongs to the CobS family.</text>
</comment>
<evidence type="ECO:0000256" key="14">
    <source>
        <dbReference type="ARBA" id="ARBA00025228"/>
    </source>
</evidence>
<evidence type="ECO:0000256" key="10">
    <source>
        <dbReference type="ARBA" id="ARBA00022692"/>
    </source>
</evidence>
<keyword evidence="13 19" id="KW-0472">Membrane</keyword>
<dbReference type="STRING" id="314232.SKA53_07436"/>
<evidence type="ECO:0000256" key="9">
    <source>
        <dbReference type="ARBA" id="ARBA00022679"/>
    </source>
</evidence>
<keyword evidence="10 19" id="KW-0812">Transmembrane</keyword>
<reference evidence="20 21" key="1">
    <citation type="submission" date="2006-01" db="EMBL/GenBank/DDBJ databases">
        <authorList>
            <person name="Hagstrom A."/>
            <person name="Ferriera S."/>
            <person name="Johnson J."/>
            <person name="Kravitz S."/>
            <person name="Halpern A."/>
            <person name="Remington K."/>
            <person name="Beeson K."/>
            <person name="Tran B."/>
            <person name="Rogers Y.-H."/>
            <person name="Friedman R."/>
            <person name="Venter J.C."/>
        </authorList>
    </citation>
    <scope>NUCLEOTIDE SEQUENCE [LARGE SCALE GENOMIC DNA]</scope>
    <source>
        <strain evidence="20 21">SKA53</strain>
    </source>
</reference>
<evidence type="ECO:0000256" key="11">
    <source>
        <dbReference type="ARBA" id="ARBA00022842"/>
    </source>
</evidence>
<feature type="transmembrane region" description="Helical" evidence="19">
    <location>
        <begin position="126"/>
        <end position="144"/>
    </location>
</feature>
<accession>A3V6Q3</accession>
<dbReference type="Pfam" id="PF02654">
    <property type="entry name" value="CobS"/>
    <property type="match status" value="1"/>
</dbReference>
<evidence type="ECO:0000256" key="18">
    <source>
        <dbReference type="ARBA" id="ARBA00049504"/>
    </source>
</evidence>
<dbReference type="HOGENOM" id="CLU_057426_1_0_5"/>
<dbReference type="RefSeq" id="WP_007205439.1">
    <property type="nucleotide sequence ID" value="NZ_CH672414.1"/>
</dbReference>
<evidence type="ECO:0000256" key="4">
    <source>
        <dbReference type="ARBA" id="ARBA00010561"/>
    </source>
</evidence>
<comment type="cofactor">
    <cofactor evidence="1 19">
        <name>Mg(2+)</name>
        <dbReference type="ChEBI" id="CHEBI:18420"/>
    </cofactor>
</comment>
<evidence type="ECO:0000256" key="3">
    <source>
        <dbReference type="ARBA" id="ARBA00004663"/>
    </source>
</evidence>
<evidence type="ECO:0000256" key="19">
    <source>
        <dbReference type="HAMAP-Rule" id="MF_00719"/>
    </source>
</evidence>
<dbReference type="EC" id="2.7.8.26" evidence="5 19"/>
<evidence type="ECO:0000256" key="12">
    <source>
        <dbReference type="ARBA" id="ARBA00022989"/>
    </source>
</evidence>
<dbReference type="HAMAP" id="MF_00719">
    <property type="entry name" value="CobS"/>
    <property type="match status" value="1"/>
</dbReference>
<comment type="pathway">
    <text evidence="3 19">Cofactor biosynthesis; adenosylcobalamin biosynthesis; adenosylcobalamin from cob(II)yrinate a,c-diamide: step 7/7.</text>
</comment>
<evidence type="ECO:0000256" key="1">
    <source>
        <dbReference type="ARBA" id="ARBA00001946"/>
    </source>
</evidence>
<gene>
    <name evidence="19" type="primary">cobS</name>
    <name evidence="20" type="ORF">SKA53_07436</name>
</gene>
<evidence type="ECO:0000256" key="7">
    <source>
        <dbReference type="ARBA" id="ARBA00022475"/>
    </source>
</evidence>
<comment type="catalytic activity">
    <reaction evidence="17 19">
        <text>alpha-ribazole + adenosylcob(III)inamide-GDP = adenosylcob(III)alamin + GMP + H(+)</text>
        <dbReference type="Rhea" id="RHEA:16049"/>
        <dbReference type="ChEBI" id="CHEBI:10329"/>
        <dbReference type="ChEBI" id="CHEBI:15378"/>
        <dbReference type="ChEBI" id="CHEBI:18408"/>
        <dbReference type="ChEBI" id="CHEBI:58115"/>
        <dbReference type="ChEBI" id="CHEBI:60487"/>
        <dbReference type="EC" id="2.7.8.26"/>
    </reaction>
</comment>
<dbReference type="InterPro" id="IPR003805">
    <property type="entry name" value="CobS"/>
</dbReference>
<feature type="transmembrane region" description="Helical" evidence="19">
    <location>
        <begin position="151"/>
        <end position="176"/>
    </location>
</feature>
<dbReference type="GO" id="GO:0051073">
    <property type="term" value="F:adenosylcobinamide-GDP ribazoletransferase activity"/>
    <property type="evidence" value="ECO:0007669"/>
    <property type="project" value="UniProtKB-UniRule"/>
</dbReference>
<proteinExistence type="inferred from homology"/>
<evidence type="ECO:0000256" key="15">
    <source>
        <dbReference type="ARBA" id="ARBA00032605"/>
    </source>
</evidence>
<comment type="caution">
    <text evidence="20">The sequence shown here is derived from an EMBL/GenBank/DDBJ whole genome shotgun (WGS) entry which is preliminary data.</text>
</comment>
<evidence type="ECO:0000256" key="6">
    <source>
        <dbReference type="ARBA" id="ARBA00015850"/>
    </source>
</evidence>
<organism evidence="20 21">
    <name type="scientific">Yoonia vestfoldensis SKA53</name>
    <dbReference type="NCBI Taxonomy" id="314232"/>
    <lineage>
        <taxon>Bacteria</taxon>
        <taxon>Pseudomonadati</taxon>
        <taxon>Pseudomonadota</taxon>
        <taxon>Alphaproteobacteria</taxon>
        <taxon>Rhodobacterales</taxon>
        <taxon>Paracoccaceae</taxon>
        <taxon>Yoonia</taxon>
    </lineage>
</organism>
<dbReference type="Proteomes" id="UP000004507">
    <property type="component" value="Unassembled WGS sequence"/>
</dbReference>
<evidence type="ECO:0000313" key="21">
    <source>
        <dbReference type="Proteomes" id="UP000004507"/>
    </source>
</evidence>
<feature type="transmembrane region" description="Helical" evidence="19">
    <location>
        <begin position="241"/>
        <end position="261"/>
    </location>
</feature>
<keyword evidence="12 19" id="KW-1133">Transmembrane helix</keyword>
<dbReference type="GO" id="GO:0009236">
    <property type="term" value="P:cobalamin biosynthetic process"/>
    <property type="evidence" value="ECO:0007669"/>
    <property type="project" value="UniProtKB-UniRule"/>
</dbReference>
<feature type="transmembrane region" description="Helical" evidence="19">
    <location>
        <begin position="196"/>
        <end position="229"/>
    </location>
</feature>
<dbReference type="eggNOG" id="COG0368">
    <property type="taxonomic scope" value="Bacteria"/>
</dbReference>
<keyword evidence="7 19" id="KW-1003">Cell membrane</keyword>
<evidence type="ECO:0000256" key="5">
    <source>
        <dbReference type="ARBA" id="ARBA00013200"/>
    </source>
</evidence>
<protein>
    <recommendedName>
        <fullName evidence="6 19">Adenosylcobinamide-GDP ribazoletransferase</fullName>
        <ecNumber evidence="5 19">2.7.8.26</ecNumber>
    </recommendedName>
    <alternativeName>
        <fullName evidence="16 19">Cobalamin synthase</fullName>
    </alternativeName>
    <alternativeName>
        <fullName evidence="15 19">Cobalamin-5'-phosphate synthase</fullName>
    </alternativeName>
</protein>
<evidence type="ECO:0000256" key="13">
    <source>
        <dbReference type="ARBA" id="ARBA00023136"/>
    </source>
</evidence>
<name>A3V6Q3_9RHOB</name>
<dbReference type="PANTHER" id="PTHR34148">
    <property type="entry name" value="ADENOSYLCOBINAMIDE-GDP RIBAZOLETRANSFERASE"/>
    <property type="match status" value="1"/>
</dbReference>
<sequence length="262" mass="26445">MKRAARGKQLTNPDNRLFAAIDLPAALGLLTRLPVPVDGAAATARGAAAVWAYPLAGMIVGGMQALAMAVLLWLGVPAAITAALVLALAVSVTGAMHEDGLADSVDGLWGGWDKARRLAIMKDSHIGTYGVIALVLTLVLRWTALGMIAGAGGFALVLVTVAALSRAAMVGVMATLPHARDGGLSRAVGRPAPRVAWVAIGIGAGLALVTGYLGLVIVAATVAVLWAMIARAKIGGQTGDILGGAQQFVEVALLIAVVSALD</sequence>
<keyword evidence="9 19" id="KW-0808">Transferase</keyword>